<dbReference type="GeneID" id="119723298"/>
<accession>A0A913ZFM3</accession>
<keyword evidence="3 6" id="KW-1133">Transmembrane helix</keyword>
<dbReference type="InterPro" id="IPR028110">
    <property type="entry name" value="TMEM254"/>
</dbReference>
<proteinExistence type="predicted"/>
<dbReference type="Proteomes" id="UP000887568">
    <property type="component" value="Unplaced"/>
</dbReference>
<dbReference type="AlphaFoldDB" id="A0A913ZFM3"/>
<evidence type="ECO:0000256" key="3">
    <source>
        <dbReference type="ARBA" id="ARBA00022989"/>
    </source>
</evidence>
<sequence length="104" mass="11791">MVIVVCCLCIIGPGLFFVPHMVPLKYLGPVGPLYRFFIRVGIWHEVIVTALSLHFFEAIYSWHLCRRKGIEGSARVKWLVSTALFGGTSLYELNRYKPVLHGAN</sequence>
<dbReference type="PANTHER" id="PTHR34104:SF3">
    <property type="entry name" value="TRANSMEMBRANE PROTEIN 254"/>
    <property type="match status" value="1"/>
</dbReference>
<comment type="subcellular location">
    <subcellularLocation>
        <location evidence="1">Membrane</location>
        <topology evidence="1">Multi-pass membrane protein</topology>
    </subcellularLocation>
</comment>
<organism evidence="7 8">
    <name type="scientific">Patiria miniata</name>
    <name type="common">Bat star</name>
    <name type="synonym">Asterina miniata</name>
    <dbReference type="NCBI Taxonomy" id="46514"/>
    <lineage>
        <taxon>Eukaryota</taxon>
        <taxon>Metazoa</taxon>
        <taxon>Echinodermata</taxon>
        <taxon>Eleutherozoa</taxon>
        <taxon>Asterozoa</taxon>
        <taxon>Asteroidea</taxon>
        <taxon>Valvatacea</taxon>
        <taxon>Valvatida</taxon>
        <taxon>Asterinidae</taxon>
        <taxon>Patiria</taxon>
    </lineage>
</organism>
<evidence type="ECO:0000256" key="1">
    <source>
        <dbReference type="ARBA" id="ARBA00004141"/>
    </source>
</evidence>
<evidence type="ECO:0000313" key="8">
    <source>
        <dbReference type="Proteomes" id="UP000887568"/>
    </source>
</evidence>
<dbReference type="OrthoDB" id="9984821at2759"/>
<evidence type="ECO:0000256" key="6">
    <source>
        <dbReference type="SAM" id="Phobius"/>
    </source>
</evidence>
<reference evidence="7" key="1">
    <citation type="submission" date="2022-11" db="UniProtKB">
        <authorList>
            <consortium name="EnsemblMetazoa"/>
        </authorList>
    </citation>
    <scope>IDENTIFICATION</scope>
</reference>
<dbReference type="Pfam" id="PF14934">
    <property type="entry name" value="TMEM254"/>
    <property type="match status" value="1"/>
</dbReference>
<evidence type="ECO:0000256" key="2">
    <source>
        <dbReference type="ARBA" id="ARBA00022692"/>
    </source>
</evidence>
<feature type="transmembrane region" description="Helical" evidence="6">
    <location>
        <begin position="41"/>
        <end position="60"/>
    </location>
</feature>
<dbReference type="PANTHER" id="PTHR34104">
    <property type="entry name" value="TRANSMEMBRANE PROTEIN 254"/>
    <property type="match status" value="1"/>
</dbReference>
<evidence type="ECO:0000313" key="7">
    <source>
        <dbReference type="EnsemblMetazoa" id="XP_038049775.1"/>
    </source>
</evidence>
<keyword evidence="4 6" id="KW-0472">Membrane</keyword>
<protein>
    <recommendedName>
        <fullName evidence="5">Transmembrane protein 254</fullName>
    </recommendedName>
</protein>
<dbReference type="RefSeq" id="XP_038049775.1">
    <property type="nucleotide sequence ID" value="XM_038193847.1"/>
</dbReference>
<dbReference type="GO" id="GO:0016020">
    <property type="term" value="C:membrane"/>
    <property type="evidence" value="ECO:0007669"/>
    <property type="project" value="UniProtKB-SubCell"/>
</dbReference>
<evidence type="ECO:0000256" key="4">
    <source>
        <dbReference type="ARBA" id="ARBA00023136"/>
    </source>
</evidence>
<keyword evidence="2 6" id="KW-0812">Transmembrane</keyword>
<name>A0A913ZFM3_PATMI</name>
<dbReference type="EnsemblMetazoa" id="XM_038193847.1">
    <property type="protein sequence ID" value="XP_038049775.1"/>
    <property type="gene ID" value="LOC119723298"/>
</dbReference>
<dbReference type="OMA" id="HASEAIY"/>
<keyword evidence="8" id="KW-1185">Reference proteome</keyword>
<evidence type="ECO:0000256" key="5">
    <source>
        <dbReference type="ARBA" id="ARBA00034834"/>
    </source>
</evidence>